<keyword evidence="1" id="KW-0812">Transmembrane</keyword>
<feature type="transmembrane region" description="Helical" evidence="1">
    <location>
        <begin position="362"/>
        <end position="385"/>
    </location>
</feature>
<sequence>MAGIGFELNKLLSKNSFFSDIFSFFYSANVSAGPWIMSSVTLVVIQLLIPQNEIPFFISAIIYTFIFSTIIFGSVSTSVTRFLADLIYKKEFEKIYGLYISSLGYAVFSSATFLTVFFLINKITELWKIFLFSYSLTSLTIIWVQVIFITAIRVFTPVVLSFLFGSLLSLFGSVYLFKFRGEYFSYLGYNFGLMFIASMLQLFIRRYLFVVKPSKETKLLFLEAVKKYKKQAVSGFITYMAAWIDDFIAWSYFKYSISKGFIFAPQYDIPMFISYLFIVPTLTLFVLNLETDFYFNYRAFYQSIEENRTLTYIKLAKETLDNNLYATTKLILSVQFAFMLSGLILSGPFAKALLLNDYGLKALRFGIVGAAANGIFLYVSLIAHYFDLPDIPMYASIIAFTVNFVFSMLTIIRFPGIGFAIGFIIAVIYSWTKFRAVYKDLLHFEFIRNRLSLPLRQVIIHENKYFEETE</sequence>
<feature type="transmembrane region" description="Helical" evidence="1">
    <location>
        <begin position="24"/>
        <end position="49"/>
    </location>
</feature>
<dbReference type="PATRIC" id="fig|93466.3.peg.1350"/>
<feature type="transmembrane region" description="Helical" evidence="1">
    <location>
        <begin position="416"/>
        <end position="432"/>
    </location>
</feature>
<evidence type="ECO:0000313" key="2">
    <source>
        <dbReference type="EMBL" id="ANE41619.1"/>
    </source>
</evidence>
<feature type="transmembrane region" description="Helical" evidence="1">
    <location>
        <begin position="236"/>
        <end position="255"/>
    </location>
</feature>
<feature type="transmembrane region" description="Helical" evidence="1">
    <location>
        <begin position="131"/>
        <end position="152"/>
    </location>
</feature>
<evidence type="ECO:0000256" key="1">
    <source>
        <dbReference type="SAM" id="Phobius"/>
    </source>
</evidence>
<protein>
    <recommendedName>
        <fullName evidence="5">Exopolysaccharide Pel transporter PelG</fullName>
    </recommendedName>
</protein>
<reference evidence="3" key="2">
    <citation type="journal article" date="2020" name="mSystems">
        <title>Genome- and Community-Level Interaction Insights into Carbon Utilization and Element Cycling Functions of Hydrothermarchaeota in Hydrothermal Sediment.</title>
        <authorList>
            <person name="Zhou Z."/>
            <person name="Liu Y."/>
            <person name="Xu W."/>
            <person name="Pan J."/>
            <person name="Luo Z.H."/>
            <person name="Li M."/>
        </authorList>
    </citation>
    <scope>NUCLEOTIDE SEQUENCE [LARGE SCALE GENOMIC DNA]</scope>
    <source>
        <strain evidence="3">SpSt-640</strain>
    </source>
</reference>
<feature type="transmembrane region" description="Helical" evidence="1">
    <location>
        <begin position="391"/>
        <end position="409"/>
    </location>
</feature>
<dbReference type="Proteomes" id="UP000077096">
    <property type="component" value="Chromosome"/>
</dbReference>
<feature type="transmembrane region" description="Helical" evidence="1">
    <location>
        <begin position="95"/>
        <end position="119"/>
    </location>
</feature>
<accession>A0A172T3M2</accession>
<feature type="transmembrane region" description="Helical" evidence="1">
    <location>
        <begin position="56"/>
        <end position="75"/>
    </location>
</feature>
<feature type="transmembrane region" description="Helical" evidence="1">
    <location>
        <begin position="184"/>
        <end position="204"/>
    </location>
</feature>
<evidence type="ECO:0000313" key="4">
    <source>
        <dbReference type="Proteomes" id="UP000077096"/>
    </source>
</evidence>
<dbReference type="EMBL" id="DTBH01000102">
    <property type="protein sequence ID" value="HGQ77174.1"/>
    <property type="molecule type" value="Genomic_DNA"/>
</dbReference>
<reference evidence="2 4" key="1">
    <citation type="submission" date="2014-08" db="EMBL/GenBank/DDBJ databases">
        <title>Fervidobacterium pennivorans DYC genome.</title>
        <authorList>
            <person name="Wushke S."/>
        </authorList>
    </citation>
    <scope>NUCLEOTIDE SEQUENCE [LARGE SCALE GENOMIC DNA]</scope>
    <source>
        <strain evidence="2 4">DYC</strain>
    </source>
</reference>
<keyword evidence="1" id="KW-1133">Transmembrane helix</keyword>
<dbReference type="EMBL" id="CP011393">
    <property type="protein sequence ID" value="ANE41619.1"/>
    <property type="molecule type" value="Genomic_DNA"/>
</dbReference>
<name>A0A172T3M2_FERPE</name>
<feature type="transmembrane region" description="Helical" evidence="1">
    <location>
        <begin position="158"/>
        <end position="177"/>
    </location>
</feature>
<dbReference type="KEGG" id="fng:JM64_06350"/>
<feature type="transmembrane region" description="Helical" evidence="1">
    <location>
        <begin position="330"/>
        <end position="350"/>
    </location>
</feature>
<dbReference type="OrthoDB" id="37830at2"/>
<evidence type="ECO:0008006" key="5">
    <source>
        <dbReference type="Google" id="ProtNLM"/>
    </source>
</evidence>
<dbReference type="InterPro" id="IPR031617">
    <property type="entry name" value="PelG"/>
</dbReference>
<keyword evidence="1" id="KW-0472">Membrane</keyword>
<feature type="transmembrane region" description="Helical" evidence="1">
    <location>
        <begin position="267"/>
        <end position="287"/>
    </location>
</feature>
<proteinExistence type="predicted"/>
<evidence type="ECO:0000313" key="3">
    <source>
        <dbReference type="EMBL" id="HGQ77174.1"/>
    </source>
</evidence>
<dbReference type="Pfam" id="PF16933">
    <property type="entry name" value="PelG"/>
    <property type="match status" value="1"/>
</dbReference>
<organism evidence="2 4">
    <name type="scientific">Fervidobacterium pennivorans</name>
    <dbReference type="NCBI Taxonomy" id="93466"/>
    <lineage>
        <taxon>Bacteria</taxon>
        <taxon>Thermotogati</taxon>
        <taxon>Thermotogota</taxon>
        <taxon>Thermotogae</taxon>
        <taxon>Thermotogales</taxon>
        <taxon>Fervidobacteriaceae</taxon>
        <taxon>Fervidobacterium</taxon>
    </lineage>
</organism>
<gene>
    <name evidence="3" type="ORF">ENU12_04535</name>
    <name evidence="2" type="ORF">JM64_06350</name>
</gene>
<dbReference type="AlphaFoldDB" id="A0A172T3M2"/>